<organism evidence="5 6">
    <name type="scientific">Aphis craccivora</name>
    <name type="common">Cowpea aphid</name>
    <dbReference type="NCBI Taxonomy" id="307492"/>
    <lineage>
        <taxon>Eukaryota</taxon>
        <taxon>Metazoa</taxon>
        <taxon>Ecdysozoa</taxon>
        <taxon>Arthropoda</taxon>
        <taxon>Hexapoda</taxon>
        <taxon>Insecta</taxon>
        <taxon>Pterygota</taxon>
        <taxon>Neoptera</taxon>
        <taxon>Paraneoptera</taxon>
        <taxon>Hemiptera</taxon>
        <taxon>Sternorrhyncha</taxon>
        <taxon>Aphidomorpha</taxon>
        <taxon>Aphidoidea</taxon>
        <taxon>Aphididae</taxon>
        <taxon>Aphidini</taxon>
        <taxon>Aphis</taxon>
        <taxon>Aphis</taxon>
    </lineage>
</organism>
<evidence type="ECO:0000256" key="2">
    <source>
        <dbReference type="ARBA" id="ARBA00023002"/>
    </source>
</evidence>
<dbReference type="Gene3D" id="3.90.1150.10">
    <property type="entry name" value="Aspartate Aminotransferase, domain 1"/>
    <property type="match status" value="1"/>
</dbReference>
<dbReference type="OrthoDB" id="10261519at2759"/>
<dbReference type="Pfam" id="PF02347">
    <property type="entry name" value="GDC-P"/>
    <property type="match status" value="1"/>
</dbReference>
<dbReference type="InterPro" id="IPR015424">
    <property type="entry name" value="PyrdxlP-dep_Trfase"/>
</dbReference>
<dbReference type="FunFam" id="3.90.1150.10:FF:000025">
    <property type="entry name" value="Glycine cleavage system P protein"/>
    <property type="match status" value="1"/>
</dbReference>
<dbReference type="EC" id="1.4.4.2" evidence="1"/>
<dbReference type="SUPFAM" id="SSF53383">
    <property type="entry name" value="PLP-dependent transferases"/>
    <property type="match status" value="1"/>
</dbReference>
<comment type="caution">
    <text evidence="5">The sequence shown here is derived from an EMBL/GenBank/DDBJ whole genome shotgun (WGS) entry which is preliminary data.</text>
</comment>
<dbReference type="GO" id="GO:0004375">
    <property type="term" value="F:glycine dehydrogenase (decarboxylating) activity"/>
    <property type="evidence" value="ECO:0007669"/>
    <property type="project" value="UniProtKB-EC"/>
</dbReference>
<dbReference type="GO" id="GO:0019464">
    <property type="term" value="P:glycine decarboxylation via glycine cleavage system"/>
    <property type="evidence" value="ECO:0007669"/>
    <property type="project" value="TreeGrafter"/>
</dbReference>
<gene>
    <name evidence="5" type="ORF">FWK35_00002714</name>
</gene>
<dbReference type="GO" id="GO:0016594">
    <property type="term" value="F:glycine binding"/>
    <property type="evidence" value="ECO:0007669"/>
    <property type="project" value="TreeGrafter"/>
</dbReference>
<evidence type="ECO:0000256" key="3">
    <source>
        <dbReference type="ARBA" id="ARBA00049026"/>
    </source>
</evidence>
<evidence type="ECO:0000313" key="5">
    <source>
        <dbReference type="EMBL" id="KAF0767169.1"/>
    </source>
</evidence>
<evidence type="ECO:0000256" key="1">
    <source>
        <dbReference type="ARBA" id="ARBA00012134"/>
    </source>
</evidence>
<protein>
    <recommendedName>
        <fullName evidence="1">glycine dehydrogenase (aminomethyl-transferring)</fullName>
        <ecNumber evidence="1">1.4.4.2</ecNumber>
    </recommendedName>
</protein>
<dbReference type="InterPro" id="IPR015421">
    <property type="entry name" value="PyrdxlP-dep_Trfase_major"/>
</dbReference>
<dbReference type="Proteomes" id="UP000478052">
    <property type="component" value="Unassembled WGS sequence"/>
</dbReference>
<dbReference type="FunFam" id="3.40.640.10:FF:000005">
    <property type="entry name" value="Glycine dehydrogenase (decarboxylating), mitochondrial"/>
    <property type="match status" value="1"/>
</dbReference>
<comment type="catalytic activity">
    <reaction evidence="3">
        <text>N(6)-[(R)-lipoyl]-L-lysyl-[glycine-cleavage complex H protein] + glycine + H(+) = N(6)-[(R)-S(8)-aminomethyldihydrolipoyl]-L-lysyl-[glycine-cleavage complex H protein] + CO2</text>
        <dbReference type="Rhea" id="RHEA:24304"/>
        <dbReference type="Rhea" id="RHEA-COMP:10494"/>
        <dbReference type="Rhea" id="RHEA-COMP:10495"/>
        <dbReference type="ChEBI" id="CHEBI:15378"/>
        <dbReference type="ChEBI" id="CHEBI:16526"/>
        <dbReference type="ChEBI" id="CHEBI:57305"/>
        <dbReference type="ChEBI" id="CHEBI:83099"/>
        <dbReference type="ChEBI" id="CHEBI:83143"/>
        <dbReference type="EC" id="1.4.4.2"/>
    </reaction>
</comment>
<dbReference type="GO" id="GO:0005739">
    <property type="term" value="C:mitochondrion"/>
    <property type="evidence" value="ECO:0007669"/>
    <property type="project" value="TreeGrafter"/>
</dbReference>
<dbReference type="InterPro" id="IPR049315">
    <property type="entry name" value="GDC-P_N"/>
</dbReference>
<dbReference type="InterPro" id="IPR015422">
    <property type="entry name" value="PyrdxlP-dep_Trfase_small"/>
</dbReference>
<evidence type="ECO:0000313" key="6">
    <source>
        <dbReference type="Proteomes" id="UP000478052"/>
    </source>
</evidence>
<proteinExistence type="predicted"/>
<evidence type="ECO:0000259" key="4">
    <source>
        <dbReference type="Pfam" id="PF02347"/>
    </source>
</evidence>
<dbReference type="EMBL" id="VUJU01001028">
    <property type="protein sequence ID" value="KAF0767169.1"/>
    <property type="molecule type" value="Genomic_DNA"/>
</dbReference>
<keyword evidence="6" id="KW-1185">Reference proteome</keyword>
<dbReference type="GO" id="GO:0005960">
    <property type="term" value="C:glycine cleavage complex"/>
    <property type="evidence" value="ECO:0007669"/>
    <property type="project" value="TreeGrafter"/>
</dbReference>
<feature type="domain" description="Glycine cleavage system P-protein N-terminal" evidence="4">
    <location>
        <begin position="31"/>
        <end position="465"/>
    </location>
</feature>
<name>A0A6G0Z945_APHCR</name>
<dbReference type="AlphaFoldDB" id="A0A6G0Z945"/>
<dbReference type="Gene3D" id="3.40.640.10">
    <property type="entry name" value="Type I PLP-dependent aspartate aminotransferase-like (Major domain)"/>
    <property type="match status" value="1"/>
</dbReference>
<keyword evidence="2" id="KW-0560">Oxidoreductase</keyword>
<dbReference type="PANTHER" id="PTHR11773">
    <property type="entry name" value="GLYCINE DEHYDROGENASE, DECARBOXYLATING"/>
    <property type="match status" value="1"/>
</dbReference>
<dbReference type="GO" id="GO:0030170">
    <property type="term" value="F:pyridoxal phosphate binding"/>
    <property type="evidence" value="ECO:0007669"/>
    <property type="project" value="TreeGrafter"/>
</dbReference>
<dbReference type="PANTHER" id="PTHR11773:SF1">
    <property type="entry name" value="GLYCINE DEHYDROGENASE (DECARBOXYLATING), MITOCHONDRIAL"/>
    <property type="match status" value="1"/>
</dbReference>
<sequence>MFRRLNCLRRTQRFYSLNVPNSVFGRECFVQRHIGPNESEQKQMLKELGYQSLEDLSKAVIPDSVYLQKTPNLKSSVILDEQSLATLIKSIASKNQTWRSFIGMGYYNCYTPHVIARNMLENPGWLTPYTPYQEEIGQGRLESLLNFQTLVVDLTCMDVANASLLDEATSASEALAMTYRHNKRKRWFVADNVHPQTLSVVHTRASALGIEVCSGDPNQVNDFKSYSGVLLQYPDTYGHILDYGEVVDKAHNDETLVVCATDLLSLTLIKAPGEYGMDIVIGSSQRLGTPLGYGGPHAAFIACKKSLMRLIPGRMVGITKRDVLFYKTRDADGDKAYRLTLQTREQHIRRERATSNICTAQALLANIVAMYAIYHGPVGLRNIAQRVHNSTVILKTALDQIPGCSTSDASFFDTLYLKTTIPQQEIIDRCKEKMINLRFFDDQSIGISLDETVTHKDLDDLLWIFGGENNKNNEF</sequence>
<dbReference type="InterPro" id="IPR020581">
    <property type="entry name" value="GDC_P"/>
</dbReference>
<accession>A0A6G0Z945</accession>
<reference evidence="5 6" key="1">
    <citation type="submission" date="2019-08" db="EMBL/GenBank/DDBJ databases">
        <title>Whole genome of Aphis craccivora.</title>
        <authorList>
            <person name="Voronova N.V."/>
            <person name="Shulinski R.S."/>
            <person name="Bandarenka Y.V."/>
            <person name="Zhorov D.G."/>
            <person name="Warner D."/>
        </authorList>
    </citation>
    <scope>NUCLEOTIDE SEQUENCE [LARGE SCALE GENOMIC DNA]</scope>
    <source>
        <strain evidence="5">180601</strain>
        <tissue evidence="5">Whole Body</tissue>
    </source>
</reference>
<dbReference type="CDD" id="cd00613">
    <property type="entry name" value="GDC-P"/>
    <property type="match status" value="1"/>
</dbReference>